<name>A0AAN7C107_9PEZI</name>
<proteinExistence type="inferred from homology"/>
<dbReference type="GO" id="GO:0004557">
    <property type="term" value="F:alpha-galactosidase activity"/>
    <property type="evidence" value="ECO:0007669"/>
    <property type="project" value="UniProtKB-EC"/>
</dbReference>
<sequence>MLKKLLVPLIVLFSRASSRTASEKRLDNGVGRTPALGWNSWNQGGCNAASAAVVLNTAKAFVDLGLKDLGYTYVNIDDCWSAKQRNSTGHLVPDPTKFPKGIDGLAREVHAMGLKLGLYGDAGTLTCALYPGSYGSEQKDADTLAAWGVDYWKFDNCLTEQVYTNKGIKSQQYYPIMRDALLKTGRPILFSICQWGRDEVWTWGGKVGNSWRMSEDIQNNWASVSSIAARAATMYQYAAPGGFNDLDMMELGNGVLTEAEERAHFGLWAIMKSPIIMGTDMTKLKASTLNIIKNKAKVEADTTKGILAIQQDPLGKAATTFTPKGQPAPVSGKLYKYYAGPLSDGVVVGLVAADGAETLTVNFSDVPGLGAGSFTWTELYSGRNGTGTSVSQRLDTHDMAVFKVVTHV</sequence>
<gene>
    <name evidence="11" type="ORF">C8A03DRAFT_19581</name>
</gene>
<dbReference type="PROSITE" id="PS00512">
    <property type="entry name" value="ALPHA_GALACTOSIDASE"/>
    <property type="match status" value="1"/>
</dbReference>
<dbReference type="FunFam" id="3.20.20.70:FF:000197">
    <property type="entry name" value="Alpha-galactosidase"/>
    <property type="match status" value="1"/>
</dbReference>
<keyword evidence="6 8" id="KW-0378">Hydrolase</keyword>
<dbReference type="InterPro" id="IPR013780">
    <property type="entry name" value="Glyco_hydro_b"/>
</dbReference>
<evidence type="ECO:0000256" key="6">
    <source>
        <dbReference type="ARBA" id="ARBA00022801"/>
    </source>
</evidence>
<dbReference type="Pfam" id="PF17801">
    <property type="entry name" value="Melibiase_C"/>
    <property type="match status" value="1"/>
</dbReference>
<dbReference type="Gene3D" id="2.60.40.1180">
    <property type="entry name" value="Golgi alpha-mannosidase II"/>
    <property type="match status" value="1"/>
</dbReference>
<dbReference type="PANTHER" id="PTHR11452:SF75">
    <property type="entry name" value="ALPHA-GALACTOSIDASE MEL1"/>
    <property type="match status" value="1"/>
</dbReference>
<dbReference type="CDD" id="cd14792">
    <property type="entry name" value="GH27"/>
    <property type="match status" value="1"/>
</dbReference>
<reference evidence="11" key="2">
    <citation type="submission" date="2023-05" db="EMBL/GenBank/DDBJ databases">
        <authorList>
            <consortium name="Lawrence Berkeley National Laboratory"/>
            <person name="Steindorff A."/>
            <person name="Hensen N."/>
            <person name="Bonometti L."/>
            <person name="Westerberg I."/>
            <person name="Brannstrom I.O."/>
            <person name="Guillou S."/>
            <person name="Cros-Aarteil S."/>
            <person name="Calhoun S."/>
            <person name="Haridas S."/>
            <person name="Kuo A."/>
            <person name="Mondo S."/>
            <person name="Pangilinan J."/>
            <person name="Riley R."/>
            <person name="Labutti K."/>
            <person name="Andreopoulos B."/>
            <person name="Lipzen A."/>
            <person name="Chen C."/>
            <person name="Yanf M."/>
            <person name="Daum C."/>
            <person name="Ng V."/>
            <person name="Clum A."/>
            <person name="Ohm R."/>
            <person name="Martin F."/>
            <person name="Silar P."/>
            <person name="Natvig D."/>
            <person name="Lalanne C."/>
            <person name="Gautier V."/>
            <person name="Ament-Velasquez S.L."/>
            <person name="Kruys A."/>
            <person name="Hutchinson M.I."/>
            <person name="Powell A.J."/>
            <person name="Barry K."/>
            <person name="Miller A.N."/>
            <person name="Grigoriev I.V."/>
            <person name="Debuchy R."/>
            <person name="Gladieux P."/>
            <person name="Thoren M.H."/>
            <person name="Johannesson H."/>
        </authorList>
    </citation>
    <scope>NUCLEOTIDE SEQUENCE</scope>
    <source>
        <strain evidence="11">CBS 532.94</strain>
    </source>
</reference>
<accession>A0AAN7C107</accession>
<dbReference type="AlphaFoldDB" id="A0AAN7C107"/>
<evidence type="ECO:0000256" key="8">
    <source>
        <dbReference type="RuleBase" id="RU361168"/>
    </source>
</evidence>
<dbReference type="Gene3D" id="3.20.20.70">
    <property type="entry name" value="Aldolase class I"/>
    <property type="match status" value="1"/>
</dbReference>
<dbReference type="InterPro" id="IPR002241">
    <property type="entry name" value="Glyco_hydro_27"/>
</dbReference>
<comment type="function">
    <text evidence="2">Hydrolyzes a variety of simple alpha-D-galactoside as well as more complex molecules such as oligosaccharides and polysaccharides.</text>
</comment>
<dbReference type="SUPFAM" id="SSF51445">
    <property type="entry name" value="(Trans)glycosidases"/>
    <property type="match status" value="1"/>
</dbReference>
<feature type="signal peptide" evidence="9">
    <location>
        <begin position="1"/>
        <end position="21"/>
    </location>
</feature>
<comment type="caution">
    <text evidence="11">The sequence shown here is derived from an EMBL/GenBank/DDBJ whole genome shotgun (WGS) entry which is preliminary data.</text>
</comment>
<dbReference type="Pfam" id="PF16499">
    <property type="entry name" value="Melibiase_2"/>
    <property type="match status" value="1"/>
</dbReference>
<dbReference type="InterPro" id="IPR000111">
    <property type="entry name" value="Glyco_hydro_27/36_CS"/>
</dbReference>
<evidence type="ECO:0000256" key="5">
    <source>
        <dbReference type="ARBA" id="ARBA00022729"/>
    </source>
</evidence>
<keyword evidence="5 9" id="KW-0732">Signal</keyword>
<evidence type="ECO:0000256" key="3">
    <source>
        <dbReference type="ARBA" id="ARBA00009743"/>
    </source>
</evidence>
<dbReference type="InterPro" id="IPR017853">
    <property type="entry name" value="GH"/>
</dbReference>
<dbReference type="EMBL" id="MU860586">
    <property type="protein sequence ID" value="KAK4233331.1"/>
    <property type="molecule type" value="Genomic_DNA"/>
</dbReference>
<evidence type="ECO:0000256" key="1">
    <source>
        <dbReference type="ARBA" id="ARBA00001255"/>
    </source>
</evidence>
<protein>
    <recommendedName>
        <fullName evidence="4 8">Alpha-galactosidase</fullName>
        <ecNumber evidence="4 8">3.2.1.22</ecNumber>
    </recommendedName>
    <alternativeName>
        <fullName evidence="8">Melibiase</fullName>
    </alternativeName>
</protein>
<comment type="catalytic activity">
    <reaction evidence="1 8">
        <text>Hydrolysis of terminal, non-reducing alpha-D-galactose residues in alpha-D-galactosides, including galactose oligosaccharides, galactomannans and galactolipids.</text>
        <dbReference type="EC" id="3.2.1.22"/>
    </reaction>
</comment>
<evidence type="ECO:0000259" key="10">
    <source>
        <dbReference type="Pfam" id="PF17801"/>
    </source>
</evidence>
<comment type="similarity">
    <text evidence="3 8">Belongs to the glycosyl hydrolase 27 family.</text>
</comment>
<dbReference type="EC" id="3.2.1.22" evidence="4 8"/>
<evidence type="ECO:0000313" key="11">
    <source>
        <dbReference type="EMBL" id="KAK4233331.1"/>
    </source>
</evidence>
<dbReference type="InterPro" id="IPR013785">
    <property type="entry name" value="Aldolase_TIM"/>
</dbReference>
<reference evidence="11" key="1">
    <citation type="journal article" date="2023" name="Mol. Phylogenet. Evol.">
        <title>Genome-scale phylogeny and comparative genomics of the fungal order Sordariales.</title>
        <authorList>
            <person name="Hensen N."/>
            <person name="Bonometti L."/>
            <person name="Westerberg I."/>
            <person name="Brannstrom I.O."/>
            <person name="Guillou S."/>
            <person name="Cros-Aarteil S."/>
            <person name="Calhoun S."/>
            <person name="Haridas S."/>
            <person name="Kuo A."/>
            <person name="Mondo S."/>
            <person name="Pangilinan J."/>
            <person name="Riley R."/>
            <person name="LaButti K."/>
            <person name="Andreopoulos B."/>
            <person name="Lipzen A."/>
            <person name="Chen C."/>
            <person name="Yan M."/>
            <person name="Daum C."/>
            <person name="Ng V."/>
            <person name="Clum A."/>
            <person name="Steindorff A."/>
            <person name="Ohm R.A."/>
            <person name="Martin F."/>
            <person name="Silar P."/>
            <person name="Natvig D.O."/>
            <person name="Lalanne C."/>
            <person name="Gautier V."/>
            <person name="Ament-Velasquez S.L."/>
            <person name="Kruys A."/>
            <person name="Hutchinson M.I."/>
            <person name="Powell A.J."/>
            <person name="Barry K."/>
            <person name="Miller A.N."/>
            <person name="Grigoriev I.V."/>
            <person name="Debuchy R."/>
            <person name="Gladieux P."/>
            <person name="Hiltunen Thoren M."/>
            <person name="Johannesson H."/>
        </authorList>
    </citation>
    <scope>NUCLEOTIDE SEQUENCE</scope>
    <source>
        <strain evidence="11">CBS 532.94</strain>
    </source>
</reference>
<dbReference type="PANTHER" id="PTHR11452">
    <property type="entry name" value="ALPHA-GALACTOSIDASE/ALPHA-N-ACETYLGALACTOSAMINIDASE"/>
    <property type="match status" value="1"/>
</dbReference>
<keyword evidence="8" id="KW-1015">Disulfide bond</keyword>
<dbReference type="SUPFAM" id="SSF51011">
    <property type="entry name" value="Glycosyl hydrolase domain"/>
    <property type="match status" value="1"/>
</dbReference>
<evidence type="ECO:0000256" key="7">
    <source>
        <dbReference type="ARBA" id="ARBA00023295"/>
    </source>
</evidence>
<keyword evidence="12" id="KW-1185">Reference proteome</keyword>
<dbReference type="InterPro" id="IPR041233">
    <property type="entry name" value="Melibiase_C"/>
</dbReference>
<feature type="domain" description="Alpha galactosidase C-terminal" evidence="10">
    <location>
        <begin position="336"/>
        <end position="404"/>
    </location>
</feature>
<dbReference type="Proteomes" id="UP001303760">
    <property type="component" value="Unassembled WGS sequence"/>
</dbReference>
<evidence type="ECO:0000256" key="2">
    <source>
        <dbReference type="ARBA" id="ARBA00003969"/>
    </source>
</evidence>
<keyword evidence="7 8" id="KW-0326">Glycosidase</keyword>
<dbReference type="PRINTS" id="PR00740">
    <property type="entry name" value="GLHYDRLASE27"/>
</dbReference>
<dbReference type="GO" id="GO:0005975">
    <property type="term" value="P:carbohydrate metabolic process"/>
    <property type="evidence" value="ECO:0007669"/>
    <property type="project" value="InterPro"/>
</dbReference>
<organism evidence="11 12">
    <name type="scientific">Achaetomium macrosporum</name>
    <dbReference type="NCBI Taxonomy" id="79813"/>
    <lineage>
        <taxon>Eukaryota</taxon>
        <taxon>Fungi</taxon>
        <taxon>Dikarya</taxon>
        <taxon>Ascomycota</taxon>
        <taxon>Pezizomycotina</taxon>
        <taxon>Sordariomycetes</taxon>
        <taxon>Sordariomycetidae</taxon>
        <taxon>Sordariales</taxon>
        <taxon>Chaetomiaceae</taxon>
        <taxon>Achaetomium</taxon>
    </lineage>
</organism>
<feature type="chain" id="PRO_5043005867" description="Alpha-galactosidase" evidence="9">
    <location>
        <begin position="22"/>
        <end position="408"/>
    </location>
</feature>
<evidence type="ECO:0000256" key="4">
    <source>
        <dbReference type="ARBA" id="ARBA00012755"/>
    </source>
</evidence>
<evidence type="ECO:0000313" key="12">
    <source>
        <dbReference type="Proteomes" id="UP001303760"/>
    </source>
</evidence>
<evidence type="ECO:0000256" key="9">
    <source>
        <dbReference type="SAM" id="SignalP"/>
    </source>
</evidence>